<dbReference type="AlphaFoldDB" id="A0A382LIU5"/>
<organism evidence="2">
    <name type="scientific">marine metagenome</name>
    <dbReference type="NCBI Taxonomy" id="408172"/>
    <lineage>
        <taxon>unclassified sequences</taxon>
        <taxon>metagenomes</taxon>
        <taxon>ecological metagenomes</taxon>
    </lineage>
</organism>
<sequence>SPQKAVPIIKDGETQIAPRFKDPDMWIRHDLWVETDFDSDGDGKKDRMHVDVTRPRQTDTEGLKVPVIYNSSPYFAGTAKPVNSFMWDPRHELGVEPPKRKDAPSAKRKGERPIISKGHVKDWVPRGFAVVHSSSPGTGLSQGCPTVGGDNESLAPKAVIDWLNGRAAGYTTVDGNQPVTAYWSTGKVGMTGTSYNGTLCLAAATTGVEGLEAIIPVAPNTSYYHYYRSNGLVRSPGGYMGEDIDVLYDFINSGNPKKREYCDCNVRDKDMASGIDRITGDYNKFWAGRDYLNDLGPVKAAVLMSHAFNDWNVMPEHSNRIYQALKAEGVPVQAYYHQGGHGGPPPIKLMNRWFTRYLHGVENNVEKDARVWIVREGADRNKPKSYEDYPNPEASPVTF</sequence>
<gene>
    <name evidence="2" type="ORF">METZ01_LOCUS289404</name>
</gene>
<dbReference type="InterPro" id="IPR029058">
    <property type="entry name" value="AB_hydrolase_fold"/>
</dbReference>
<accession>A0A382LIU5</accession>
<dbReference type="PRINTS" id="PR00923">
    <property type="entry name" value="LACTOPTASE"/>
</dbReference>
<feature type="domain" description="Xaa-Pro dipeptidyl-peptidase-like" evidence="1">
    <location>
        <begin position="42"/>
        <end position="342"/>
    </location>
</feature>
<dbReference type="Pfam" id="PF02129">
    <property type="entry name" value="Peptidase_S15"/>
    <property type="match status" value="1"/>
</dbReference>
<dbReference type="InterPro" id="IPR050585">
    <property type="entry name" value="Xaa-Pro_dipeptidyl-ppase/CocE"/>
</dbReference>
<dbReference type="Gene3D" id="3.40.50.1820">
    <property type="entry name" value="alpha/beta hydrolase"/>
    <property type="match status" value="2"/>
</dbReference>
<dbReference type="GO" id="GO:0004177">
    <property type="term" value="F:aminopeptidase activity"/>
    <property type="evidence" value="ECO:0007669"/>
    <property type="project" value="InterPro"/>
</dbReference>
<feature type="non-terminal residue" evidence="2">
    <location>
        <position position="399"/>
    </location>
</feature>
<dbReference type="PANTHER" id="PTHR43056">
    <property type="entry name" value="PEPTIDASE S9 PROLYL OLIGOPEPTIDASE"/>
    <property type="match status" value="1"/>
</dbReference>
<proteinExistence type="predicted"/>
<dbReference type="PANTHER" id="PTHR43056:SF10">
    <property type="entry name" value="COCE_NOND FAMILY, PUTATIVE (AFU_ORTHOLOGUE AFUA_7G00600)-RELATED"/>
    <property type="match status" value="1"/>
</dbReference>
<reference evidence="2" key="1">
    <citation type="submission" date="2018-05" db="EMBL/GenBank/DDBJ databases">
        <authorList>
            <person name="Lanie J.A."/>
            <person name="Ng W.-L."/>
            <person name="Kazmierczak K.M."/>
            <person name="Andrzejewski T.M."/>
            <person name="Davidsen T.M."/>
            <person name="Wayne K.J."/>
            <person name="Tettelin H."/>
            <person name="Glass J.I."/>
            <person name="Rusch D."/>
            <person name="Podicherti R."/>
            <person name="Tsui H.-C.T."/>
            <person name="Winkler M.E."/>
        </authorList>
    </citation>
    <scope>NUCLEOTIDE SEQUENCE</scope>
</reference>
<dbReference type="SUPFAM" id="SSF53474">
    <property type="entry name" value="alpha/beta-Hydrolases"/>
    <property type="match status" value="1"/>
</dbReference>
<dbReference type="GO" id="GO:0006508">
    <property type="term" value="P:proteolysis"/>
    <property type="evidence" value="ECO:0007669"/>
    <property type="project" value="InterPro"/>
</dbReference>
<dbReference type="InterPro" id="IPR000383">
    <property type="entry name" value="Xaa-Pro-like_dom"/>
</dbReference>
<name>A0A382LIU5_9ZZZZ</name>
<dbReference type="InterPro" id="IPR008252">
    <property type="entry name" value="Pept_S15_Xpro"/>
</dbReference>
<feature type="non-terminal residue" evidence="2">
    <location>
        <position position="1"/>
    </location>
</feature>
<evidence type="ECO:0000259" key="1">
    <source>
        <dbReference type="Pfam" id="PF02129"/>
    </source>
</evidence>
<evidence type="ECO:0000313" key="2">
    <source>
        <dbReference type="EMBL" id="SVC36550.1"/>
    </source>
</evidence>
<dbReference type="EMBL" id="UINC01087298">
    <property type="protein sequence ID" value="SVC36550.1"/>
    <property type="molecule type" value="Genomic_DNA"/>
</dbReference>
<protein>
    <recommendedName>
        <fullName evidence="1">Xaa-Pro dipeptidyl-peptidase-like domain-containing protein</fullName>
    </recommendedName>
</protein>